<evidence type="ECO:0000313" key="3">
    <source>
        <dbReference type="Proteomes" id="UP001500051"/>
    </source>
</evidence>
<dbReference type="InterPro" id="IPR024344">
    <property type="entry name" value="MDMPI_metal-binding"/>
</dbReference>
<dbReference type="Proteomes" id="UP001500051">
    <property type="component" value="Unassembled WGS sequence"/>
</dbReference>
<dbReference type="InterPro" id="IPR034660">
    <property type="entry name" value="DinB/YfiT-like"/>
</dbReference>
<name>A0ABP7D8T1_9ACTN</name>
<protein>
    <recommendedName>
        <fullName evidence="1">Mycothiol-dependent maleylpyruvate isomerase metal-binding domain-containing protein</fullName>
    </recommendedName>
</protein>
<dbReference type="SUPFAM" id="SSF109854">
    <property type="entry name" value="DinB/YfiT-like putative metalloenzymes"/>
    <property type="match status" value="1"/>
</dbReference>
<comment type="caution">
    <text evidence="2">The sequence shown here is derived from an EMBL/GenBank/DDBJ whole genome shotgun (WGS) entry which is preliminary data.</text>
</comment>
<reference evidence="3" key="1">
    <citation type="journal article" date="2019" name="Int. J. Syst. Evol. Microbiol.">
        <title>The Global Catalogue of Microorganisms (GCM) 10K type strain sequencing project: providing services to taxonomists for standard genome sequencing and annotation.</title>
        <authorList>
            <consortium name="The Broad Institute Genomics Platform"/>
            <consortium name="The Broad Institute Genome Sequencing Center for Infectious Disease"/>
            <person name="Wu L."/>
            <person name="Ma J."/>
        </authorList>
    </citation>
    <scope>NUCLEOTIDE SEQUENCE [LARGE SCALE GENOMIC DNA]</scope>
    <source>
        <strain evidence="3">JCM 16548</strain>
    </source>
</reference>
<evidence type="ECO:0000259" key="1">
    <source>
        <dbReference type="Pfam" id="PF11716"/>
    </source>
</evidence>
<organism evidence="2 3">
    <name type="scientific">Microlunatus aurantiacus</name>
    <dbReference type="NCBI Taxonomy" id="446786"/>
    <lineage>
        <taxon>Bacteria</taxon>
        <taxon>Bacillati</taxon>
        <taxon>Actinomycetota</taxon>
        <taxon>Actinomycetes</taxon>
        <taxon>Propionibacteriales</taxon>
        <taxon>Propionibacteriaceae</taxon>
        <taxon>Microlunatus</taxon>
    </lineage>
</organism>
<dbReference type="Pfam" id="PF11716">
    <property type="entry name" value="MDMPI_N"/>
    <property type="match status" value="1"/>
</dbReference>
<evidence type="ECO:0000313" key="2">
    <source>
        <dbReference type="EMBL" id="GAA3701210.1"/>
    </source>
</evidence>
<gene>
    <name evidence="2" type="ORF">GCM10022204_17520</name>
</gene>
<feature type="domain" description="Mycothiol-dependent maleylpyruvate isomerase metal-binding" evidence="1">
    <location>
        <begin position="11"/>
        <end position="129"/>
    </location>
</feature>
<proteinExistence type="predicted"/>
<dbReference type="RefSeq" id="WP_344811944.1">
    <property type="nucleotide sequence ID" value="NZ_BAAAYX010000004.1"/>
</dbReference>
<accession>A0ABP7D8T1</accession>
<keyword evidence="3" id="KW-1185">Reference proteome</keyword>
<sequence>MPDPRDLFRSAVTAVTAVVDAGTDPDTETPCSSWTYGLLLDHLVSGDRLFVGLLTGTMSPPSSPRAAGALAEPVPSPADYRTWSSRLADVFDDTEITAREFQVPAGRLRGDQVIMLRSVEHVLHGWDLAKAAGAPTLDLAPVAAALEEPARHLLAAVGAQALGERRPFAAPVPVDPTASAVDRLVGAFGRDPGWSPDPVAGYARLVEQFAGHGDVELPDGTRRGFGADGLRTDGQVFACTHRGRLMIKLPAAEVDRLIRTGLGAPLAKPGQRPMREWVLVPFDGAASTRADQAYGFVSARG</sequence>
<dbReference type="SUPFAM" id="SSF159894">
    <property type="entry name" value="YgaC/TfoX-N like"/>
    <property type="match status" value="1"/>
</dbReference>
<dbReference type="Gene3D" id="1.20.120.450">
    <property type="entry name" value="dinb family like domain"/>
    <property type="match status" value="1"/>
</dbReference>
<dbReference type="EMBL" id="BAAAYX010000004">
    <property type="protein sequence ID" value="GAA3701210.1"/>
    <property type="molecule type" value="Genomic_DNA"/>
</dbReference>